<dbReference type="EMBL" id="CAIQ01000400">
    <property type="protein sequence ID" value="CCI38502.1"/>
    <property type="molecule type" value="Genomic_DNA"/>
</dbReference>
<dbReference type="AlphaFoldDB" id="I4IW28"/>
<sequence>MQSFLAEVNEGLAPENWKITCHLFAPYAPEENPIEAIWLSLKTLVRRCYRFCKNFGIMKKIFNLLINLKLFTFPNLHNYDAFSCLI</sequence>
<dbReference type="HOGENOM" id="CLU_191443_0_0_3"/>
<name>I4IW28_MICAE</name>
<evidence type="ECO:0000313" key="2">
    <source>
        <dbReference type="Proteomes" id="UP000004047"/>
    </source>
</evidence>
<proteinExistence type="predicted"/>
<dbReference type="Proteomes" id="UP000004047">
    <property type="component" value="Unassembled WGS sequence"/>
</dbReference>
<evidence type="ECO:0000313" key="1">
    <source>
        <dbReference type="EMBL" id="CCI38502.1"/>
    </source>
</evidence>
<comment type="caution">
    <text evidence="1">The sequence shown here is derived from an EMBL/GenBank/DDBJ whole genome shotgun (WGS) entry which is preliminary data.</text>
</comment>
<organism evidence="1 2">
    <name type="scientific">Microcystis aeruginosa PCC 9701</name>
    <dbReference type="NCBI Taxonomy" id="721123"/>
    <lineage>
        <taxon>Bacteria</taxon>
        <taxon>Bacillati</taxon>
        <taxon>Cyanobacteriota</taxon>
        <taxon>Cyanophyceae</taxon>
        <taxon>Oscillatoriophycideae</taxon>
        <taxon>Chroococcales</taxon>
        <taxon>Microcystaceae</taxon>
        <taxon>Microcystis</taxon>
    </lineage>
</organism>
<accession>I4IW28</accession>
<protein>
    <submittedName>
        <fullName evidence="1">Transposase</fullName>
    </submittedName>
</protein>
<gene>
    <name evidence="1" type="ORF">MICAK_4590003</name>
</gene>
<reference evidence="1 2" key="1">
    <citation type="submission" date="2012-04" db="EMBL/GenBank/DDBJ databases">
        <authorList>
            <person name="Genoscope - CEA"/>
        </authorList>
    </citation>
    <scope>NUCLEOTIDE SEQUENCE [LARGE SCALE GENOMIC DNA]</scope>
    <source>
        <strain evidence="1 2">9701</strain>
    </source>
</reference>